<sequence>MRHEEVPPPRSTLSRRRPNPATLAFLAAVVARGVVTAVRSTGGSDGETAAKNIAKARSNRR</sequence>
<protein>
    <submittedName>
        <fullName evidence="2">Uncharacterized protein</fullName>
    </submittedName>
</protein>
<feature type="region of interest" description="Disordered" evidence="1">
    <location>
        <begin position="40"/>
        <end position="61"/>
    </location>
</feature>
<dbReference type="RefSeq" id="WP_331267388.1">
    <property type="nucleotide sequence ID" value="NZ_BAAAZA010000004.1"/>
</dbReference>
<dbReference type="Proteomes" id="UP001501563">
    <property type="component" value="Unassembled WGS sequence"/>
</dbReference>
<dbReference type="EMBL" id="BAAAZA010000004">
    <property type="protein sequence ID" value="GAA3856476.1"/>
    <property type="molecule type" value="Genomic_DNA"/>
</dbReference>
<evidence type="ECO:0000313" key="3">
    <source>
        <dbReference type="Proteomes" id="UP001501563"/>
    </source>
</evidence>
<keyword evidence="3" id="KW-1185">Reference proteome</keyword>
<reference evidence="3" key="1">
    <citation type="journal article" date="2019" name="Int. J. Syst. Evol. Microbiol.">
        <title>The Global Catalogue of Microorganisms (GCM) 10K type strain sequencing project: providing services to taxonomists for standard genome sequencing and annotation.</title>
        <authorList>
            <consortium name="The Broad Institute Genomics Platform"/>
            <consortium name="The Broad Institute Genome Sequencing Center for Infectious Disease"/>
            <person name="Wu L."/>
            <person name="Ma J."/>
        </authorList>
    </citation>
    <scope>NUCLEOTIDE SEQUENCE [LARGE SCALE GENOMIC DNA]</scope>
    <source>
        <strain evidence="3">JCM 16578</strain>
    </source>
</reference>
<name>A0ABP7JVM4_9ACTN</name>
<comment type="caution">
    <text evidence="2">The sequence shown here is derived from an EMBL/GenBank/DDBJ whole genome shotgun (WGS) entry which is preliminary data.</text>
</comment>
<evidence type="ECO:0000313" key="2">
    <source>
        <dbReference type="EMBL" id="GAA3856476.1"/>
    </source>
</evidence>
<evidence type="ECO:0000256" key="1">
    <source>
        <dbReference type="SAM" id="MobiDB-lite"/>
    </source>
</evidence>
<organism evidence="2 3">
    <name type="scientific">Streptomyces lannensis</name>
    <dbReference type="NCBI Taxonomy" id="766498"/>
    <lineage>
        <taxon>Bacteria</taxon>
        <taxon>Bacillati</taxon>
        <taxon>Actinomycetota</taxon>
        <taxon>Actinomycetes</taxon>
        <taxon>Kitasatosporales</taxon>
        <taxon>Streptomycetaceae</taxon>
        <taxon>Streptomyces</taxon>
    </lineage>
</organism>
<proteinExistence type="predicted"/>
<gene>
    <name evidence="2" type="ORF">GCM10022207_19780</name>
</gene>
<accession>A0ABP7JVM4</accession>